<keyword evidence="1" id="KW-0547">Nucleotide-binding</keyword>
<evidence type="ECO:0000313" key="3">
    <source>
        <dbReference type="EMBL" id="KAH7520407.1"/>
    </source>
</evidence>
<sequence>MDFDERCMMVGGLWYCHPDPANRPSIKQVINVLNLEAPLPSLPAKLPVPMYYAPPLQMCRFSYASSGPPHTGSVTDRTQCSCSSCTTYSSTSAGSSKALLKSHEAGINCGEEGFKRFKAGEKGVHVRSQILEAVDKRLRLDFDQQQVCRLMVVGLWCCHPDPAVRPSIKQVINVLNFEAPLPSLPATLPVPIYSAPSFQMRSFSFTSSDPPNTGSLTGIMQCSCSSCTANPSTSAGSSETPFK</sequence>
<evidence type="ECO:0000313" key="4">
    <source>
        <dbReference type="Proteomes" id="UP000813462"/>
    </source>
</evidence>
<evidence type="ECO:0000256" key="1">
    <source>
        <dbReference type="ARBA" id="ARBA00022741"/>
    </source>
</evidence>
<dbReference type="Gene3D" id="1.10.510.10">
    <property type="entry name" value="Transferase(Phosphotransferase) domain 1"/>
    <property type="match status" value="1"/>
</dbReference>
<dbReference type="EMBL" id="JAEACU010000008">
    <property type="protein sequence ID" value="KAH7520407.1"/>
    <property type="molecule type" value="Genomic_DNA"/>
</dbReference>
<dbReference type="Proteomes" id="UP000813462">
    <property type="component" value="Unassembled WGS sequence"/>
</dbReference>
<dbReference type="InterPro" id="IPR050528">
    <property type="entry name" value="L-type_Lectin-RKs"/>
</dbReference>
<evidence type="ECO:0008006" key="5">
    <source>
        <dbReference type="Google" id="ProtNLM"/>
    </source>
</evidence>
<keyword evidence="2" id="KW-0067">ATP-binding</keyword>
<dbReference type="PANTHER" id="PTHR27007">
    <property type="match status" value="1"/>
</dbReference>
<accession>A0A978UZJ1</accession>
<dbReference type="AlphaFoldDB" id="A0A978UZJ1"/>
<comment type="caution">
    <text evidence="3">The sequence shown here is derived from an EMBL/GenBank/DDBJ whole genome shotgun (WGS) entry which is preliminary data.</text>
</comment>
<proteinExistence type="predicted"/>
<name>A0A978UZJ1_ZIZJJ</name>
<organism evidence="3 4">
    <name type="scientific">Ziziphus jujuba var. spinosa</name>
    <dbReference type="NCBI Taxonomy" id="714518"/>
    <lineage>
        <taxon>Eukaryota</taxon>
        <taxon>Viridiplantae</taxon>
        <taxon>Streptophyta</taxon>
        <taxon>Embryophyta</taxon>
        <taxon>Tracheophyta</taxon>
        <taxon>Spermatophyta</taxon>
        <taxon>Magnoliopsida</taxon>
        <taxon>eudicotyledons</taxon>
        <taxon>Gunneridae</taxon>
        <taxon>Pentapetalae</taxon>
        <taxon>rosids</taxon>
        <taxon>fabids</taxon>
        <taxon>Rosales</taxon>
        <taxon>Rhamnaceae</taxon>
        <taxon>Paliureae</taxon>
        <taxon>Ziziphus</taxon>
    </lineage>
</organism>
<gene>
    <name evidence="3" type="ORF">FEM48_Zijuj08G0140600</name>
</gene>
<dbReference type="SUPFAM" id="SSF56112">
    <property type="entry name" value="Protein kinase-like (PK-like)"/>
    <property type="match status" value="1"/>
</dbReference>
<reference evidence="3" key="1">
    <citation type="journal article" date="2021" name="Front. Plant Sci.">
        <title>Chromosome-Scale Genome Assembly for Chinese Sour Jujube and Insights Into Its Genome Evolution and Domestication Signature.</title>
        <authorList>
            <person name="Shen L.-Y."/>
            <person name="Luo H."/>
            <person name="Wang X.-L."/>
            <person name="Wang X.-M."/>
            <person name="Qiu X.-J."/>
            <person name="Liu H."/>
            <person name="Zhou S.-S."/>
            <person name="Jia K.-H."/>
            <person name="Nie S."/>
            <person name="Bao Y.-T."/>
            <person name="Zhang R.-G."/>
            <person name="Yun Q.-Z."/>
            <person name="Chai Y.-H."/>
            <person name="Lu J.-Y."/>
            <person name="Li Y."/>
            <person name="Zhao S.-W."/>
            <person name="Mao J.-F."/>
            <person name="Jia S.-G."/>
            <person name="Mao Y.-M."/>
        </authorList>
    </citation>
    <scope>NUCLEOTIDE SEQUENCE</scope>
    <source>
        <strain evidence="3">AT0</strain>
        <tissue evidence="3">Leaf</tissue>
    </source>
</reference>
<evidence type="ECO:0000256" key="2">
    <source>
        <dbReference type="ARBA" id="ARBA00022840"/>
    </source>
</evidence>
<dbReference type="GO" id="GO:0005524">
    <property type="term" value="F:ATP binding"/>
    <property type="evidence" value="ECO:0007669"/>
    <property type="project" value="UniProtKB-KW"/>
</dbReference>
<protein>
    <recommendedName>
        <fullName evidence="5">L-type lectin-domain containing receptor kinase IX.1-like</fullName>
    </recommendedName>
</protein>
<dbReference type="InterPro" id="IPR011009">
    <property type="entry name" value="Kinase-like_dom_sf"/>
</dbReference>